<proteinExistence type="predicted"/>
<evidence type="ECO:0000313" key="2">
    <source>
        <dbReference type="Proteomes" id="UP000076727"/>
    </source>
</evidence>
<sequence length="160" mass="18059">MTQLIRKSVATQARRRSMPHCAIDRVLRQNNWEGRRIVRDNVSSCFVPLDDPAQGAWKWARSSAGKEQLLSFMSCGRERSQVICLRKWRYCVQDLRRRSKAVRSCPSADVIDVGQDPLSEATGEGKHNPPIDHVYGCPVLLRWLPECGVCGLILCTEGGH</sequence>
<evidence type="ECO:0000313" key="1">
    <source>
        <dbReference type="EMBL" id="KZT69918.1"/>
    </source>
</evidence>
<accession>A0A165QTS2</accession>
<dbReference type="EMBL" id="KV429054">
    <property type="protein sequence ID" value="KZT69918.1"/>
    <property type="molecule type" value="Genomic_DNA"/>
</dbReference>
<reference evidence="1 2" key="1">
    <citation type="journal article" date="2016" name="Mol. Biol. Evol.">
        <title>Comparative Genomics of Early-Diverging Mushroom-Forming Fungi Provides Insights into the Origins of Lignocellulose Decay Capabilities.</title>
        <authorList>
            <person name="Nagy L.G."/>
            <person name="Riley R."/>
            <person name="Tritt A."/>
            <person name="Adam C."/>
            <person name="Daum C."/>
            <person name="Floudas D."/>
            <person name="Sun H."/>
            <person name="Yadav J.S."/>
            <person name="Pangilinan J."/>
            <person name="Larsson K.H."/>
            <person name="Matsuura K."/>
            <person name="Barry K."/>
            <person name="Labutti K."/>
            <person name="Kuo R."/>
            <person name="Ohm R.A."/>
            <person name="Bhattacharya S.S."/>
            <person name="Shirouzu T."/>
            <person name="Yoshinaga Y."/>
            <person name="Martin F.M."/>
            <person name="Grigoriev I.V."/>
            <person name="Hibbett D.S."/>
        </authorList>
    </citation>
    <scope>NUCLEOTIDE SEQUENCE [LARGE SCALE GENOMIC DNA]</scope>
    <source>
        <strain evidence="1 2">L-15889</strain>
    </source>
</reference>
<dbReference type="AlphaFoldDB" id="A0A165QTS2"/>
<gene>
    <name evidence="1" type="ORF">DAEQUDRAFT_231325</name>
</gene>
<name>A0A165QTS2_9APHY</name>
<dbReference type="Proteomes" id="UP000076727">
    <property type="component" value="Unassembled WGS sequence"/>
</dbReference>
<protein>
    <submittedName>
        <fullName evidence="1">Uncharacterized protein</fullName>
    </submittedName>
</protein>
<organism evidence="1 2">
    <name type="scientific">Daedalea quercina L-15889</name>
    <dbReference type="NCBI Taxonomy" id="1314783"/>
    <lineage>
        <taxon>Eukaryota</taxon>
        <taxon>Fungi</taxon>
        <taxon>Dikarya</taxon>
        <taxon>Basidiomycota</taxon>
        <taxon>Agaricomycotina</taxon>
        <taxon>Agaricomycetes</taxon>
        <taxon>Polyporales</taxon>
        <taxon>Fomitopsis</taxon>
    </lineage>
</organism>
<keyword evidence="2" id="KW-1185">Reference proteome</keyword>